<keyword evidence="3" id="KW-1185">Reference proteome</keyword>
<feature type="compositionally biased region" description="Basic and acidic residues" evidence="1">
    <location>
        <begin position="76"/>
        <end position="92"/>
    </location>
</feature>
<feature type="region of interest" description="Disordered" evidence="1">
    <location>
        <begin position="75"/>
        <end position="94"/>
    </location>
</feature>
<sequence>MAKQKVVIKVSMNDQKSRKKALKTVVGCIGVESTALQGKDKDQIEVVGEGIDAVEITTLLRKNVGYSEIVSVSAVPEKKEDKKEDKKDDPKPTEVVWATHPFIHHGVPPYQHFVEFRDPNPDPCTIM</sequence>
<accession>A0AAV1C016</accession>
<dbReference type="PANTHER" id="PTHR46371">
    <property type="entry name" value="OS04G0464100 PROTEIN"/>
    <property type="match status" value="1"/>
</dbReference>
<dbReference type="AlphaFoldDB" id="A0AAV1C016"/>
<protein>
    <submittedName>
        <fullName evidence="2">OLC1v1023491C1</fullName>
    </submittedName>
</protein>
<dbReference type="EMBL" id="OX459118">
    <property type="protein sequence ID" value="CAI9089006.1"/>
    <property type="molecule type" value="Genomic_DNA"/>
</dbReference>
<name>A0AAV1C016_OLDCO</name>
<dbReference type="Proteomes" id="UP001161247">
    <property type="component" value="Chromosome 1"/>
</dbReference>
<organism evidence="2 3">
    <name type="scientific">Oldenlandia corymbosa var. corymbosa</name>
    <dbReference type="NCBI Taxonomy" id="529605"/>
    <lineage>
        <taxon>Eukaryota</taxon>
        <taxon>Viridiplantae</taxon>
        <taxon>Streptophyta</taxon>
        <taxon>Embryophyta</taxon>
        <taxon>Tracheophyta</taxon>
        <taxon>Spermatophyta</taxon>
        <taxon>Magnoliopsida</taxon>
        <taxon>eudicotyledons</taxon>
        <taxon>Gunneridae</taxon>
        <taxon>Pentapetalae</taxon>
        <taxon>asterids</taxon>
        <taxon>lamiids</taxon>
        <taxon>Gentianales</taxon>
        <taxon>Rubiaceae</taxon>
        <taxon>Rubioideae</taxon>
        <taxon>Spermacoceae</taxon>
        <taxon>Hedyotis-Oldenlandia complex</taxon>
        <taxon>Oldenlandia</taxon>
    </lineage>
</organism>
<evidence type="ECO:0000313" key="2">
    <source>
        <dbReference type="EMBL" id="CAI9089006.1"/>
    </source>
</evidence>
<proteinExistence type="predicted"/>
<dbReference type="InterPro" id="IPR044296">
    <property type="entry name" value="HIPP46"/>
</dbReference>
<dbReference type="Gene3D" id="3.30.70.100">
    <property type="match status" value="1"/>
</dbReference>
<evidence type="ECO:0000313" key="3">
    <source>
        <dbReference type="Proteomes" id="UP001161247"/>
    </source>
</evidence>
<evidence type="ECO:0000256" key="1">
    <source>
        <dbReference type="SAM" id="MobiDB-lite"/>
    </source>
</evidence>
<gene>
    <name evidence="2" type="ORF">OLC1_LOCUS1446</name>
</gene>
<reference evidence="2" key="1">
    <citation type="submission" date="2023-03" db="EMBL/GenBank/DDBJ databases">
        <authorList>
            <person name="Julca I."/>
        </authorList>
    </citation>
    <scope>NUCLEOTIDE SEQUENCE</scope>
</reference>